<feature type="region of interest" description="Disordered" evidence="1">
    <location>
        <begin position="224"/>
        <end position="285"/>
    </location>
</feature>
<evidence type="ECO:0000256" key="2">
    <source>
        <dbReference type="SAM" id="Phobius"/>
    </source>
</evidence>
<keyword evidence="2" id="KW-0812">Transmembrane</keyword>
<organism evidence="4 5">
    <name type="scientific">Chitinophaga filiformis</name>
    <name type="common">Myxococcus filiformis</name>
    <name type="synonym">Flexibacter filiformis</name>
    <dbReference type="NCBI Taxonomy" id="104663"/>
    <lineage>
        <taxon>Bacteria</taxon>
        <taxon>Pseudomonadati</taxon>
        <taxon>Bacteroidota</taxon>
        <taxon>Chitinophagia</taxon>
        <taxon>Chitinophagales</taxon>
        <taxon>Chitinophagaceae</taxon>
        <taxon>Chitinophaga</taxon>
    </lineage>
</organism>
<keyword evidence="2" id="KW-0472">Membrane</keyword>
<feature type="compositionally biased region" description="Basic and acidic residues" evidence="1">
    <location>
        <begin position="235"/>
        <end position="280"/>
    </location>
</feature>
<dbReference type="AlphaFoldDB" id="A0A1G8DS25"/>
<dbReference type="Proteomes" id="UP000199045">
    <property type="component" value="Unassembled WGS sequence"/>
</dbReference>
<feature type="compositionally biased region" description="Basic and acidic residues" evidence="1">
    <location>
        <begin position="162"/>
        <end position="173"/>
    </location>
</feature>
<dbReference type="RefSeq" id="WP_176842518.1">
    <property type="nucleotide sequence ID" value="NZ_FNBN01000015.1"/>
</dbReference>
<evidence type="ECO:0000256" key="1">
    <source>
        <dbReference type="SAM" id="MobiDB-lite"/>
    </source>
</evidence>
<keyword evidence="2" id="KW-1133">Transmembrane helix</keyword>
<dbReference type="InterPro" id="IPR027383">
    <property type="entry name" value="Znf_put"/>
</dbReference>
<dbReference type="InterPro" id="IPR011990">
    <property type="entry name" value="TPR-like_helical_dom_sf"/>
</dbReference>
<feature type="domain" description="Putative zinc-finger" evidence="3">
    <location>
        <begin position="22"/>
        <end position="51"/>
    </location>
</feature>
<dbReference type="Gene3D" id="1.25.40.10">
    <property type="entry name" value="Tetratricopeptide repeat domain"/>
    <property type="match status" value="1"/>
</dbReference>
<keyword evidence="4" id="KW-0863">Zinc-finger</keyword>
<reference evidence="4 5" key="1">
    <citation type="submission" date="2016-10" db="EMBL/GenBank/DDBJ databases">
        <authorList>
            <person name="de Groot N.N."/>
        </authorList>
    </citation>
    <scope>NUCLEOTIDE SEQUENCE [LARGE SCALE GENOMIC DNA]</scope>
    <source>
        <strain evidence="4 5">DSM 527</strain>
    </source>
</reference>
<evidence type="ECO:0000259" key="3">
    <source>
        <dbReference type="Pfam" id="PF13490"/>
    </source>
</evidence>
<dbReference type="Pfam" id="PF13490">
    <property type="entry name" value="zf-HC2"/>
    <property type="match status" value="1"/>
</dbReference>
<keyword evidence="4" id="KW-0862">Zinc</keyword>
<dbReference type="Pfam" id="PF13174">
    <property type="entry name" value="TPR_6"/>
    <property type="match status" value="1"/>
</dbReference>
<dbReference type="SUPFAM" id="SSF48452">
    <property type="entry name" value="TPR-like"/>
    <property type="match status" value="1"/>
</dbReference>
<evidence type="ECO:0000313" key="4">
    <source>
        <dbReference type="EMBL" id="SDH60280.1"/>
    </source>
</evidence>
<feature type="region of interest" description="Disordered" evidence="1">
    <location>
        <begin position="162"/>
        <end position="184"/>
    </location>
</feature>
<dbReference type="EMBL" id="FNBN01000015">
    <property type="protein sequence ID" value="SDH60280.1"/>
    <property type="molecule type" value="Genomic_DNA"/>
</dbReference>
<dbReference type="InterPro" id="IPR019734">
    <property type="entry name" value="TPR_rpt"/>
</dbReference>
<accession>A0A1G8DS25</accession>
<feature type="transmembrane region" description="Helical" evidence="2">
    <location>
        <begin position="104"/>
        <end position="124"/>
    </location>
</feature>
<keyword evidence="4" id="KW-0479">Metal-binding</keyword>
<proteinExistence type="predicted"/>
<evidence type="ECO:0000313" key="5">
    <source>
        <dbReference type="Proteomes" id="UP000199045"/>
    </source>
</evidence>
<name>A0A1G8DS25_CHIFI</name>
<sequence length="367" mass="41059">MSNLENNQRILKIFSNIRCLNRDQLPRYLDGRLTDVEKHLVEQHLVDCDLCFDALQVLQQSQYREKYQPLATSMQQYIRSSIKRASQVHKVERYQRQEQKKESFLIYFWIVAAIGIGAGSIYLVQQQGKFKTPVSKAIASNTDLRTTQSETPPVQASIVTPVREENEVSRKPAEPVTTPVAAPPVVATPPPAAVPKPIVKDSVKATVKPPATVTAVKDSIRDSARKQLAATPKAPEVKEPPKDKPPTPDRKDTPTVVKKAEDKPEPKAPPKKEASDEKKAAATPTNTDEFLYKAAMVYHQQGDLNEAISRYKHLSESPGKYGELSRYQLAVCYRSKGQTGKARRMFKEVVRMNGSMKEKAQAALDNL</sequence>
<dbReference type="Pfam" id="PF13181">
    <property type="entry name" value="TPR_8"/>
    <property type="match status" value="1"/>
</dbReference>
<dbReference type="STRING" id="104663.SAMN04488121_11588"/>
<dbReference type="GO" id="GO:0008270">
    <property type="term" value="F:zinc ion binding"/>
    <property type="evidence" value="ECO:0007669"/>
    <property type="project" value="UniProtKB-KW"/>
</dbReference>
<protein>
    <submittedName>
        <fullName evidence="4">Putative zinc-finger</fullName>
    </submittedName>
</protein>
<gene>
    <name evidence="4" type="ORF">SAMN04488121_11588</name>
</gene>
<feature type="compositionally biased region" description="Low complexity" evidence="1">
    <location>
        <begin position="174"/>
        <end position="184"/>
    </location>
</feature>